<protein>
    <submittedName>
        <fullName evidence="1">Uncharacterized protein</fullName>
    </submittedName>
</protein>
<evidence type="ECO:0000313" key="2">
    <source>
        <dbReference type="Proteomes" id="UP000797356"/>
    </source>
</evidence>
<keyword evidence="2" id="KW-1185">Reference proteome</keyword>
<organism evidence="1 2">
    <name type="scientific">Cocos nucifera</name>
    <name type="common">Coconut palm</name>
    <dbReference type="NCBI Taxonomy" id="13894"/>
    <lineage>
        <taxon>Eukaryota</taxon>
        <taxon>Viridiplantae</taxon>
        <taxon>Streptophyta</taxon>
        <taxon>Embryophyta</taxon>
        <taxon>Tracheophyta</taxon>
        <taxon>Spermatophyta</taxon>
        <taxon>Magnoliopsida</taxon>
        <taxon>Liliopsida</taxon>
        <taxon>Arecaceae</taxon>
        <taxon>Arecoideae</taxon>
        <taxon>Cocoseae</taxon>
        <taxon>Attaleinae</taxon>
        <taxon>Cocos</taxon>
    </lineage>
</organism>
<sequence>MYLPLVDCQNESQYIIAEVKQKMKDESEWFLLEYGLTKLYYACLAQELAKVLIVRVCGKPFLGAIQGNSFGIAFGTATEKIGAESSSIVLGTLAVSSFTIRLIEKF</sequence>
<reference evidence="1" key="1">
    <citation type="journal article" date="2017" name="Gigascience">
        <title>The genome draft of coconut (Cocos nucifera).</title>
        <authorList>
            <person name="Xiao Y."/>
            <person name="Xu P."/>
            <person name="Fan H."/>
            <person name="Baudouin L."/>
            <person name="Xia W."/>
            <person name="Bocs S."/>
            <person name="Xu J."/>
            <person name="Li Q."/>
            <person name="Guo A."/>
            <person name="Zhou L."/>
            <person name="Li J."/>
            <person name="Wu Y."/>
            <person name="Ma Z."/>
            <person name="Armero A."/>
            <person name="Issali A.E."/>
            <person name="Liu N."/>
            <person name="Peng M."/>
            <person name="Yang Y."/>
        </authorList>
    </citation>
    <scope>NUCLEOTIDE SEQUENCE</scope>
    <source>
        <tissue evidence="1">Spear leaf of Hainan Tall coconut</tissue>
    </source>
</reference>
<proteinExistence type="predicted"/>
<evidence type="ECO:0000313" key="1">
    <source>
        <dbReference type="EMBL" id="KAG1367787.1"/>
    </source>
</evidence>
<dbReference type="Proteomes" id="UP000797356">
    <property type="component" value="Chromosome 14"/>
</dbReference>
<reference evidence="1" key="2">
    <citation type="submission" date="2019-07" db="EMBL/GenBank/DDBJ databases">
        <authorList>
            <person name="Yang Y."/>
            <person name="Bocs S."/>
            <person name="Baudouin L."/>
        </authorList>
    </citation>
    <scope>NUCLEOTIDE SEQUENCE</scope>
    <source>
        <tissue evidence="1">Spear leaf of Hainan Tall coconut</tissue>
    </source>
</reference>
<dbReference type="AlphaFoldDB" id="A0A8K0IU94"/>
<comment type="caution">
    <text evidence="1">The sequence shown here is derived from an EMBL/GenBank/DDBJ whole genome shotgun (WGS) entry which is preliminary data.</text>
</comment>
<accession>A0A8K0IU94</accession>
<gene>
    <name evidence="1" type="ORF">COCNU_14G002550</name>
</gene>
<dbReference type="OrthoDB" id="1673818at2759"/>
<name>A0A8K0IU94_COCNU</name>
<dbReference type="EMBL" id="CM017885">
    <property type="protein sequence ID" value="KAG1367787.1"/>
    <property type="molecule type" value="Genomic_DNA"/>
</dbReference>